<feature type="transmembrane region" description="Helical" evidence="2">
    <location>
        <begin position="65"/>
        <end position="88"/>
    </location>
</feature>
<evidence type="ECO:0000313" key="3">
    <source>
        <dbReference type="EMBL" id="QHT88990.1"/>
    </source>
</evidence>
<feature type="region of interest" description="Disordered" evidence="1">
    <location>
        <begin position="153"/>
        <end position="175"/>
    </location>
</feature>
<proteinExistence type="predicted"/>
<feature type="compositionally biased region" description="Polar residues" evidence="1">
    <location>
        <begin position="153"/>
        <end position="166"/>
    </location>
</feature>
<evidence type="ECO:0000256" key="1">
    <source>
        <dbReference type="SAM" id="MobiDB-lite"/>
    </source>
</evidence>
<name>A0A6C0I8R5_9ZZZZ</name>
<reference evidence="3" key="1">
    <citation type="journal article" date="2020" name="Nature">
        <title>Giant virus diversity and host interactions through global metagenomics.</title>
        <authorList>
            <person name="Schulz F."/>
            <person name="Roux S."/>
            <person name="Paez-Espino D."/>
            <person name="Jungbluth S."/>
            <person name="Walsh D.A."/>
            <person name="Denef V.J."/>
            <person name="McMahon K.D."/>
            <person name="Konstantinidis K.T."/>
            <person name="Eloe-Fadrosh E.A."/>
            <person name="Kyrpides N.C."/>
            <person name="Woyke T."/>
        </authorList>
    </citation>
    <scope>NUCLEOTIDE SEQUENCE</scope>
    <source>
        <strain evidence="3">GVMAG-M-3300023184-51</strain>
    </source>
</reference>
<keyword evidence="2" id="KW-0472">Membrane</keyword>
<protein>
    <submittedName>
        <fullName evidence="3">Uncharacterized protein</fullName>
    </submittedName>
</protein>
<evidence type="ECO:0000256" key="2">
    <source>
        <dbReference type="SAM" id="Phobius"/>
    </source>
</evidence>
<accession>A0A6C0I8R5</accession>
<keyword evidence="2" id="KW-0812">Transmembrane</keyword>
<sequence length="175" mass="20200">MLYDIVYGRDSDSDSECESYDYKEELLKNELGVDSFTSEFVNSINVTTVLFILFGYAYSYFLWKFVVTICYASFWAVHYLAILVWDSLDKGEEWLQLAVIVLTFVIGGYVLKSANDMDDRIENYIMKLKAELAEKDVIILKLSEQLNSEQLNSEQLNSEQLNSEQLKASDKESDI</sequence>
<feature type="transmembrane region" description="Helical" evidence="2">
    <location>
        <begin position="94"/>
        <end position="111"/>
    </location>
</feature>
<dbReference type="AlphaFoldDB" id="A0A6C0I8R5"/>
<dbReference type="EMBL" id="MN740129">
    <property type="protein sequence ID" value="QHT88990.1"/>
    <property type="molecule type" value="Genomic_DNA"/>
</dbReference>
<keyword evidence="2" id="KW-1133">Transmembrane helix</keyword>
<organism evidence="3">
    <name type="scientific">viral metagenome</name>
    <dbReference type="NCBI Taxonomy" id="1070528"/>
    <lineage>
        <taxon>unclassified sequences</taxon>
        <taxon>metagenomes</taxon>
        <taxon>organismal metagenomes</taxon>
    </lineage>
</organism>
<feature type="transmembrane region" description="Helical" evidence="2">
    <location>
        <begin position="40"/>
        <end position="58"/>
    </location>
</feature>